<sequence>MIVPLLFARKIDSSLDLFWSGLVQNCTDICFVVREFQDNRFSRDQLQPSFIFCYVNQFVMASKSTWLVQSNFYTRAVVSVDFAARQSAIASADFDVRSSAVAWTYFGAGT</sequence>
<reference evidence="2" key="1">
    <citation type="journal article" date="2013" name="Nature">
        <title>Draft genome of the wheat A-genome progenitor Triticum urartu.</title>
        <authorList>
            <person name="Ling H.Q."/>
            <person name="Zhao S."/>
            <person name="Liu D."/>
            <person name="Wang J."/>
            <person name="Sun H."/>
            <person name="Zhang C."/>
            <person name="Fan H."/>
            <person name="Li D."/>
            <person name="Dong L."/>
            <person name="Tao Y."/>
            <person name="Gao C."/>
            <person name="Wu H."/>
            <person name="Li Y."/>
            <person name="Cui Y."/>
            <person name="Guo X."/>
            <person name="Zheng S."/>
            <person name="Wang B."/>
            <person name="Yu K."/>
            <person name="Liang Q."/>
            <person name="Yang W."/>
            <person name="Lou X."/>
            <person name="Chen J."/>
            <person name="Feng M."/>
            <person name="Jian J."/>
            <person name="Zhang X."/>
            <person name="Luo G."/>
            <person name="Jiang Y."/>
            <person name="Liu J."/>
            <person name="Wang Z."/>
            <person name="Sha Y."/>
            <person name="Zhang B."/>
            <person name="Wu H."/>
            <person name="Tang D."/>
            <person name="Shen Q."/>
            <person name="Xue P."/>
            <person name="Zou S."/>
            <person name="Wang X."/>
            <person name="Liu X."/>
            <person name="Wang F."/>
            <person name="Yang Y."/>
            <person name="An X."/>
            <person name="Dong Z."/>
            <person name="Zhang K."/>
            <person name="Zhang X."/>
            <person name="Luo M.C."/>
            <person name="Dvorak J."/>
            <person name="Tong Y."/>
            <person name="Wang J."/>
            <person name="Yang H."/>
            <person name="Li Z."/>
            <person name="Wang D."/>
            <person name="Zhang A."/>
            <person name="Wang J."/>
        </authorList>
    </citation>
    <scope>NUCLEOTIDE SEQUENCE</scope>
    <source>
        <strain evidence="2">cv. G1812</strain>
    </source>
</reference>
<reference evidence="1" key="2">
    <citation type="submission" date="2018-03" db="EMBL/GenBank/DDBJ databases">
        <title>The Triticum urartu genome reveals the dynamic nature of wheat genome evolution.</title>
        <authorList>
            <person name="Ling H."/>
            <person name="Ma B."/>
            <person name="Shi X."/>
            <person name="Liu H."/>
            <person name="Dong L."/>
            <person name="Sun H."/>
            <person name="Cao Y."/>
            <person name="Gao Q."/>
            <person name="Zheng S."/>
            <person name="Li Y."/>
            <person name="Yu Y."/>
            <person name="Du H."/>
            <person name="Qi M."/>
            <person name="Li Y."/>
            <person name="Yu H."/>
            <person name="Cui Y."/>
            <person name="Wang N."/>
            <person name="Chen C."/>
            <person name="Wu H."/>
            <person name="Zhao Y."/>
            <person name="Zhang J."/>
            <person name="Li Y."/>
            <person name="Zhou W."/>
            <person name="Zhang B."/>
            <person name="Hu W."/>
            <person name="Eijk M."/>
            <person name="Tang J."/>
            <person name="Witsenboer H."/>
            <person name="Zhao S."/>
            <person name="Li Z."/>
            <person name="Zhang A."/>
            <person name="Wang D."/>
            <person name="Liang C."/>
        </authorList>
    </citation>
    <scope>NUCLEOTIDE SEQUENCE [LARGE SCALE GENOMIC DNA]</scope>
    <source>
        <strain evidence="1">cv. G1812</strain>
    </source>
</reference>
<dbReference type="AlphaFoldDB" id="A0A8R7Q5V7"/>
<evidence type="ECO:0000313" key="1">
    <source>
        <dbReference type="EnsemblPlants" id="TuG1812G0400003202.01.T01"/>
    </source>
</evidence>
<dbReference type="Proteomes" id="UP000015106">
    <property type="component" value="Chromosome 4"/>
</dbReference>
<proteinExistence type="predicted"/>
<evidence type="ECO:0000313" key="2">
    <source>
        <dbReference type="Proteomes" id="UP000015106"/>
    </source>
</evidence>
<protein>
    <submittedName>
        <fullName evidence="1">Uncharacterized protein</fullName>
    </submittedName>
</protein>
<dbReference type="Gramene" id="TuG1812G0400003202.01.T01">
    <property type="protein sequence ID" value="TuG1812G0400003202.01.T01"/>
    <property type="gene ID" value="TuG1812G0400003202.01"/>
</dbReference>
<keyword evidence="2" id="KW-1185">Reference proteome</keyword>
<dbReference type="EnsemblPlants" id="TuG1812G0400003202.01.T01">
    <property type="protein sequence ID" value="TuG1812G0400003202.01.T01"/>
    <property type="gene ID" value="TuG1812G0400003202.01"/>
</dbReference>
<reference evidence="1" key="3">
    <citation type="submission" date="2022-06" db="UniProtKB">
        <authorList>
            <consortium name="EnsemblPlants"/>
        </authorList>
    </citation>
    <scope>IDENTIFICATION</scope>
</reference>
<accession>A0A8R7Q5V7</accession>
<name>A0A8R7Q5V7_TRIUA</name>
<organism evidence="1 2">
    <name type="scientific">Triticum urartu</name>
    <name type="common">Red wild einkorn</name>
    <name type="synonym">Crithodium urartu</name>
    <dbReference type="NCBI Taxonomy" id="4572"/>
    <lineage>
        <taxon>Eukaryota</taxon>
        <taxon>Viridiplantae</taxon>
        <taxon>Streptophyta</taxon>
        <taxon>Embryophyta</taxon>
        <taxon>Tracheophyta</taxon>
        <taxon>Spermatophyta</taxon>
        <taxon>Magnoliopsida</taxon>
        <taxon>Liliopsida</taxon>
        <taxon>Poales</taxon>
        <taxon>Poaceae</taxon>
        <taxon>BOP clade</taxon>
        <taxon>Pooideae</taxon>
        <taxon>Triticodae</taxon>
        <taxon>Triticeae</taxon>
        <taxon>Triticinae</taxon>
        <taxon>Triticum</taxon>
    </lineage>
</organism>